<evidence type="ECO:0000256" key="6">
    <source>
        <dbReference type="ARBA" id="ARBA00023008"/>
    </source>
</evidence>
<dbReference type="InterPro" id="IPR008972">
    <property type="entry name" value="Cupredoxin"/>
</dbReference>
<feature type="signal peptide" evidence="9">
    <location>
        <begin position="1"/>
        <end position="22"/>
    </location>
</feature>
<keyword evidence="3 8" id="KW-0479">Metal-binding</keyword>
<dbReference type="SUPFAM" id="SSF49503">
    <property type="entry name" value="Cupredoxins"/>
    <property type="match status" value="1"/>
</dbReference>
<dbReference type="InterPro" id="IPR000923">
    <property type="entry name" value="BlueCu_1"/>
</dbReference>
<dbReference type="InterPro" id="IPR001235">
    <property type="entry name" value="Copper_blue_Plastocyanin"/>
</dbReference>
<comment type="cofactor">
    <cofactor evidence="8">
        <name>Cu cation</name>
        <dbReference type="ChEBI" id="CHEBI:23378"/>
    </cofactor>
    <text evidence="8">Binds 1 copper ion per subunit.</text>
</comment>
<keyword evidence="12" id="KW-1185">Reference proteome</keyword>
<dbReference type="Proteomes" id="UP000435957">
    <property type="component" value="Unassembled WGS sequence"/>
</dbReference>
<feature type="binding site" evidence="8">
    <location>
        <position position="100"/>
    </location>
    <ligand>
        <name>Cu cation</name>
        <dbReference type="ChEBI" id="CHEBI:23378"/>
    </ligand>
</feature>
<evidence type="ECO:0000313" key="12">
    <source>
        <dbReference type="Proteomes" id="UP000435957"/>
    </source>
</evidence>
<accession>A0AB34DEH4</accession>
<keyword evidence="6 8" id="KW-0186">Copper</keyword>
<feature type="binding site" evidence="8">
    <location>
        <position position="103"/>
    </location>
    <ligand>
        <name>Cu cation</name>
        <dbReference type="ChEBI" id="CHEBI:23378"/>
    </ligand>
</feature>
<dbReference type="NCBIfam" id="TIGR02375">
    <property type="entry name" value="pseudoazurin"/>
    <property type="match status" value="1"/>
</dbReference>
<dbReference type="PRINTS" id="PR00156">
    <property type="entry name" value="COPPERBLUE"/>
</dbReference>
<gene>
    <name evidence="11" type="ORF">F9L03_25445</name>
</gene>
<evidence type="ECO:0000256" key="7">
    <source>
        <dbReference type="NCBIfam" id="TIGR02375"/>
    </source>
</evidence>
<dbReference type="GO" id="GO:0009055">
    <property type="term" value="F:electron transfer activity"/>
    <property type="evidence" value="ECO:0007669"/>
    <property type="project" value="InterPro"/>
</dbReference>
<name>A0AB34DEH4_9HYPH</name>
<comment type="subcellular location">
    <subcellularLocation>
        <location evidence="1">Periplasm</location>
    </subcellularLocation>
</comment>
<dbReference type="Pfam" id="PF00127">
    <property type="entry name" value="Copper-bind"/>
    <property type="match status" value="1"/>
</dbReference>
<keyword evidence="4" id="KW-0574">Periplasm</keyword>
<dbReference type="Gene3D" id="2.60.40.420">
    <property type="entry name" value="Cupredoxins - blue copper proteins"/>
    <property type="match status" value="1"/>
</dbReference>
<feature type="chain" id="PRO_5044227770" description="Pseudoazurin" evidence="9">
    <location>
        <begin position="23"/>
        <end position="144"/>
    </location>
</feature>
<evidence type="ECO:0000256" key="4">
    <source>
        <dbReference type="ARBA" id="ARBA00022764"/>
    </source>
</evidence>
<dbReference type="GO" id="GO:0042597">
    <property type="term" value="C:periplasmic space"/>
    <property type="evidence" value="ECO:0007669"/>
    <property type="project" value="UniProtKB-SubCell"/>
</dbReference>
<evidence type="ECO:0000256" key="2">
    <source>
        <dbReference type="ARBA" id="ARBA00022448"/>
    </source>
</evidence>
<dbReference type="PRINTS" id="PR00155">
    <property type="entry name" value="AMICYANIN"/>
</dbReference>
<feature type="domain" description="Blue (type 1) copper" evidence="10">
    <location>
        <begin position="28"/>
        <end position="114"/>
    </location>
</feature>
<comment type="caution">
    <text evidence="11">The sequence shown here is derived from an EMBL/GenBank/DDBJ whole genome shotgun (WGS) entry which is preliminary data.</text>
</comment>
<dbReference type="RefSeq" id="WP_094513215.1">
    <property type="nucleotide sequence ID" value="NZ_JBHEEP010000041.1"/>
</dbReference>
<dbReference type="InterPro" id="IPR012745">
    <property type="entry name" value="Pseudoazurin"/>
</dbReference>
<evidence type="ECO:0000259" key="10">
    <source>
        <dbReference type="Pfam" id="PF00127"/>
    </source>
</evidence>
<keyword evidence="2" id="KW-0813">Transport</keyword>
<protein>
    <recommendedName>
        <fullName evidence="7">Pseudoazurin</fullName>
    </recommendedName>
</protein>
<sequence>MNYRKYIIGFLLATTMSGSAFAADHEVDMLNKGADGPMVFEPMLSKIAIGDTITFVPKDKGHNAETIKKLMPEGAEPFKSKMNETKTYAFEKPGVYLIRCTPHYSMGMVALVIVGDDTSNLQSIKDAKLPKPARERVDKALSQL</sequence>
<evidence type="ECO:0000256" key="3">
    <source>
        <dbReference type="ARBA" id="ARBA00022723"/>
    </source>
</evidence>
<feature type="binding site" evidence="8">
    <location>
        <position position="62"/>
    </location>
    <ligand>
        <name>Cu cation</name>
        <dbReference type="ChEBI" id="CHEBI:23378"/>
    </ligand>
</feature>
<keyword evidence="9" id="KW-0732">Signal</keyword>
<evidence type="ECO:0000256" key="8">
    <source>
        <dbReference type="PIRSR" id="PIRSR602386-1"/>
    </source>
</evidence>
<dbReference type="GO" id="GO:0005507">
    <property type="term" value="F:copper ion binding"/>
    <property type="evidence" value="ECO:0007669"/>
    <property type="project" value="UniProtKB-UniRule"/>
</dbReference>
<organism evidence="11 12">
    <name type="scientific">Brucella lupini</name>
    <dbReference type="NCBI Taxonomy" id="255457"/>
    <lineage>
        <taxon>Bacteria</taxon>
        <taxon>Pseudomonadati</taxon>
        <taxon>Pseudomonadota</taxon>
        <taxon>Alphaproteobacteria</taxon>
        <taxon>Hyphomicrobiales</taxon>
        <taxon>Brucellaceae</taxon>
        <taxon>Brucella/Ochrobactrum group</taxon>
        <taxon>Brucella</taxon>
    </lineage>
</organism>
<evidence type="ECO:0000256" key="9">
    <source>
        <dbReference type="SAM" id="SignalP"/>
    </source>
</evidence>
<dbReference type="AlphaFoldDB" id="A0AB34DEH4"/>
<dbReference type="CDD" id="cd04218">
    <property type="entry name" value="Pseudoazurin"/>
    <property type="match status" value="1"/>
</dbReference>
<feature type="binding site" evidence="8">
    <location>
        <position position="108"/>
    </location>
    <ligand>
        <name>Cu cation</name>
        <dbReference type="ChEBI" id="CHEBI:23378"/>
    </ligand>
</feature>
<evidence type="ECO:0000256" key="1">
    <source>
        <dbReference type="ARBA" id="ARBA00004418"/>
    </source>
</evidence>
<evidence type="ECO:0000313" key="11">
    <source>
        <dbReference type="EMBL" id="KAB2699492.1"/>
    </source>
</evidence>
<proteinExistence type="predicted"/>
<keyword evidence="5" id="KW-0249">Electron transport</keyword>
<evidence type="ECO:0000256" key="5">
    <source>
        <dbReference type="ARBA" id="ARBA00022982"/>
    </source>
</evidence>
<dbReference type="InterPro" id="IPR002386">
    <property type="entry name" value="Amicyanin/Pseudoazurin"/>
</dbReference>
<reference evidence="11 12" key="1">
    <citation type="submission" date="2019-09" db="EMBL/GenBank/DDBJ databases">
        <title>Taxonomic organization of the family Brucellaceae based on a phylogenomic approach.</title>
        <authorList>
            <person name="Leclercq S."/>
            <person name="Cloeckaert A."/>
            <person name="Zygmunt M.S."/>
        </authorList>
    </citation>
    <scope>NUCLEOTIDE SEQUENCE [LARGE SCALE GENOMIC DNA]</scope>
    <source>
        <strain evidence="11 12">LUP23</strain>
    </source>
</reference>
<dbReference type="EMBL" id="WBWF01000032">
    <property type="protein sequence ID" value="KAB2699492.1"/>
    <property type="molecule type" value="Genomic_DNA"/>
</dbReference>